<feature type="compositionally biased region" description="Basic and acidic residues" evidence="1">
    <location>
        <begin position="283"/>
        <end position="294"/>
    </location>
</feature>
<dbReference type="Pfam" id="PF13460">
    <property type="entry name" value="NAD_binding_10"/>
    <property type="match status" value="1"/>
</dbReference>
<organism evidence="4 5">
    <name type="scientific">Xanthomonas boreopolis</name>
    <dbReference type="NCBI Taxonomy" id="86183"/>
    <lineage>
        <taxon>Bacteria</taxon>
        <taxon>Pseudomonadati</taxon>
        <taxon>Pseudomonadota</taxon>
        <taxon>Gammaproteobacteria</taxon>
        <taxon>Lysobacterales</taxon>
        <taxon>Lysobacteraceae</taxon>
        <taxon>Xanthomonas</taxon>
    </lineage>
</organism>
<dbReference type="InterPro" id="IPR036291">
    <property type="entry name" value="NAD(P)-bd_dom_sf"/>
</dbReference>
<feature type="compositionally biased region" description="Polar residues" evidence="1">
    <location>
        <begin position="35"/>
        <end position="47"/>
    </location>
</feature>
<comment type="caution">
    <text evidence="4">The sequence shown here is derived from an EMBL/GenBank/DDBJ whole genome shotgun (WGS) entry which is preliminary data.</text>
</comment>
<feature type="chain" id="PRO_5037184796" evidence="2">
    <location>
        <begin position="34"/>
        <end position="317"/>
    </location>
</feature>
<feature type="domain" description="NAD(P)-binding" evidence="3">
    <location>
        <begin position="72"/>
        <end position="250"/>
    </location>
</feature>
<feature type="region of interest" description="Disordered" evidence="1">
    <location>
        <begin position="276"/>
        <end position="300"/>
    </location>
</feature>
<dbReference type="EMBL" id="BNBA01000007">
    <property type="protein sequence ID" value="GHH50730.1"/>
    <property type="molecule type" value="Genomic_DNA"/>
</dbReference>
<dbReference type="Proteomes" id="UP000623958">
    <property type="component" value="Unassembled WGS sequence"/>
</dbReference>
<name>A0A919F6Z0_9XANT</name>
<dbReference type="SUPFAM" id="SSF51735">
    <property type="entry name" value="NAD(P)-binding Rossmann-fold domains"/>
    <property type="match status" value="1"/>
</dbReference>
<feature type="region of interest" description="Disordered" evidence="1">
    <location>
        <begin position="35"/>
        <end position="60"/>
    </location>
</feature>
<dbReference type="CDD" id="cd05243">
    <property type="entry name" value="SDR_a5"/>
    <property type="match status" value="1"/>
</dbReference>
<evidence type="ECO:0000256" key="2">
    <source>
        <dbReference type="SAM" id="SignalP"/>
    </source>
</evidence>
<sequence>MVIQRLGDMNRFTMAALHALVLVASLLSGTAIAGSQQPPTAVQSDDGSANAGGDPKMEKTMSTDKPVVLVVGASGSIGVPTVVEAFSRGYETRALVRNPAQAKLFPKGVKIVVGDLTQAETLHEAVEGVTGIIFTHGIGGNDPKGAEQVNYGAVRNVLNVLKAPARIALMTAVGVTKPSVGHDWKRRGERLVRASGLPYTIVRPGWFDYNAPDQQRLVLRQGDTNWAGSPSDGVVARVQIAQVLVASLTSTAANHKTFELVAERGAAQTDLEPLFSALPADPVDGHDGNQDRDNLPLAKEPSAVIRDLDAIRGRFKD</sequence>
<evidence type="ECO:0000259" key="3">
    <source>
        <dbReference type="Pfam" id="PF13460"/>
    </source>
</evidence>
<dbReference type="PANTHER" id="PTHR15020:SF50">
    <property type="entry name" value="UPF0659 PROTEIN YMR090W"/>
    <property type="match status" value="1"/>
</dbReference>
<dbReference type="PANTHER" id="PTHR15020">
    <property type="entry name" value="FLAVIN REDUCTASE-RELATED"/>
    <property type="match status" value="1"/>
</dbReference>
<evidence type="ECO:0000313" key="4">
    <source>
        <dbReference type="EMBL" id="GHH50730.1"/>
    </source>
</evidence>
<dbReference type="AlphaFoldDB" id="A0A919F6Z0"/>
<dbReference type="InterPro" id="IPR016040">
    <property type="entry name" value="NAD(P)-bd_dom"/>
</dbReference>
<dbReference type="Gene3D" id="3.40.50.720">
    <property type="entry name" value="NAD(P)-binding Rossmann-like Domain"/>
    <property type="match status" value="1"/>
</dbReference>
<protein>
    <submittedName>
        <fullName evidence="4">NAD-dependent dehydratase</fullName>
    </submittedName>
</protein>
<evidence type="ECO:0000256" key="1">
    <source>
        <dbReference type="SAM" id="MobiDB-lite"/>
    </source>
</evidence>
<feature type="signal peptide" evidence="2">
    <location>
        <begin position="1"/>
        <end position="33"/>
    </location>
</feature>
<keyword evidence="5" id="KW-1185">Reference proteome</keyword>
<keyword evidence="2" id="KW-0732">Signal</keyword>
<gene>
    <name evidence="4" type="ORF">GCM10009090_11990</name>
</gene>
<reference evidence="4" key="1">
    <citation type="journal article" date="2014" name="Int. J. Syst. Evol. Microbiol.">
        <title>Complete genome sequence of Corynebacterium casei LMG S-19264T (=DSM 44701T), isolated from a smear-ripened cheese.</title>
        <authorList>
            <consortium name="US DOE Joint Genome Institute (JGI-PGF)"/>
            <person name="Walter F."/>
            <person name="Albersmeier A."/>
            <person name="Kalinowski J."/>
            <person name="Ruckert C."/>
        </authorList>
    </citation>
    <scope>NUCLEOTIDE SEQUENCE</scope>
    <source>
        <strain evidence="4">JCM 13306</strain>
    </source>
</reference>
<reference evidence="4" key="2">
    <citation type="submission" date="2020-09" db="EMBL/GenBank/DDBJ databases">
        <authorList>
            <person name="Sun Q."/>
            <person name="Ohkuma M."/>
        </authorList>
    </citation>
    <scope>NUCLEOTIDE SEQUENCE</scope>
    <source>
        <strain evidence="4">JCM 13306</strain>
    </source>
</reference>
<evidence type="ECO:0000313" key="5">
    <source>
        <dbReference type="Proteomes" id="UP000623958"/>
    </source>
</evidence>
<proteinExistence type="predicted"/>
<accession>A0A919F6Z0</accession>